<dbReference type="AlphaFoldDB" id="A0A5B7HL72"/>
<dbReference type="Proteomes" id="UP000324222">
    <property type="component" value="Unassembled WGS sequence"/>
</dbReference>
<gene>
    <name evidence="1" type="ORF">E2C01_064749</name>
</gene>
<keyword evidence="2" id="KW-1185">Reference proteome</keyword>
<name>A0A5B7HL72_PORTR</name>
<evidence type="ECO:0000313" key="1">
    <source>
        <dbReference type="EMBL" id="MPC70499.1"/>
    </source>
</evidence>
<organism evidence="1 2">
    <name type="scientific">Portunus trituberculatus</name>
    <name type="common">Swimming crab</name>
    <name type="synonym">Neptunus trituberculatus</name>
    <dbReference type="NCBI Taxonomy" id="210409"/>
    <lineage>
        <taxon>Eukaryota</taxon>
        <taxon>Metazoa</taxon>
        <taxon>Ecdysozoa</taxon>
        <taxon>Arthropoda</taxon>
        <taxon>Crustacea</taxon>
        <taxon>Multicrustacea</taxon>
        <taxon>Malacostraca</taxon>
        <taxon>Eumalacostraca</taxon>
        <taxon>Eucarida</taxon>
        <taxon>Decapoda</taxon>
        <taxon>Pleocyemata</taxon>
        <taxon>Brachyura</taxon>
        <taxon>Eubrachyura</taxon>
        <taxon>Portunoidea</taxon>
        <taxon>Portunidae</taxon>
        <taxon>Portuninae</taxon>
        <taxon>Portunus</taxon>
    </lineage>
</organism>
<comment type="caution">
    <text evidence="1">The sequence shown here is derived from an EMBL/GenBank/DDBJ whole genome shotgun (WGS) entry which is preliminary data.</text>
</comment>
<evidence type="ECO:0000313" key="2">
    <source>
        <dbReference type="Proteomes" id="UP000324222"/>
    </source>
</evidence>
<dbReference type="EMBL" id="VSRR010031231">
    <property type="protein sequence ID" value="MPC70499.1"/>
    <property type="molecule type" value="Genomic_DNA"/>
</dbReference>
<sequence length="64" mass="7619">MGELTTFSIPQWTYSHVRDRRAQTSLTRLRIGHTYLTQRYLLTRDLQPYCEDCLVPLTVRGTCW</sequence>
<reference evidence="1 2" key="1">
    <citation type="submission" date="2019-05" db="EMBL/GenBank/DDBJ databases">
        <title>Another draft genome of Portunus trituberculatus and its Hox gene families provides insights of decapod evolution.</title>
        <authorList>
            <person name="Jeong J.-H."/>
            <person name="Song I."/>
            <person name="Kim S."/>
            <person name="Choi T."/>
            <person name="Kim D."/>
            <person name="Ryu S."/>
            <person name="Kim W."/>
        </authorList>
    </citation>
    <scope>NUCLEOTIDE SEQUENCE [LARGE SCALE GENOMIC DNA]</scope>
    <source>
        <tissue evidence="1">Muscle</tissue>
    </source>
</reference>
<accession>A0A5B7HL72</accession>
<protein>
    <submittedName>
        <fullName evidence="1">Uncharacterized protein</fullName>
    </submittedName>
</protein>
<proteinExistence type="predicted"/>